<dbReference type="OrthoDB" id="6125656at2759"/>
<evidence type="ECO:0000256" key="1">
    <source>
        <dbReference type="SAM" id="Phobius"/>
    </source>
</evidence>
<keyword evidence="1" id="KW-1133">Transmembrane helix</keyword>
<gene>
    <name evidence="2" type="ORF">MEDL_51502</name>
</gene>
<protein>
    <submittedName>
        <fullName evidence="2">ZBTB17</fullName>
    </submittedName>
</protein>
<organism evidence="2 3">
    <name type="scientific">Mytilus edulis</name>
    <name type="common">Blue mussel</name>
    <dbReference type="NCBI Taxonomy" id="6550"/>
    <lineage>
        <taxon>Eukaryota</taxon>
        <taxon>Metazoa</taxon>
        <taxon>Spiralia</taxon>
        <taxon>Lophotrochozoa</taxon>
        <taxon>Mollusca</taxon>
        <taxon>Bivalvia</taxon>
        <taxon>Autobranchia</taxon>
        <taxon>Pteriomorphia</taxon>
        <taxon>Mytilida</taxon>
        <taxon>Mytiloidea</taxon>
        <taxon>Mytilidae</taxon>
        <taxon>Mytilinae</taxon>
        <taxon>Mytilus</taxon>
    </lineage>
</organism>
<keyword evidence="1" id="KW-0472">Membrane</keyword>
<accession>A0A8S3TYY7</accession>
<dbReference type="AlphaFoldDB" id="A0A8S3TYY7"/>
<sequence length="171" mass="20430">MEFKHKCVPEQLGFIPDIYKAAEKYNITDYIVNFANTGSFPSKKLWSVIVNQNINASEETWWSYRISCDNDFYMFRHIHSAIKPHKAWTIAKQFPELRVSAKYVIDLCSIVRYEDEHLLCDKCGKFFLNIVEHYWYPVILYKTIEMIYGKTILTLFPFSSVFLWTVFRHMN</sequence>
<dbReference type="EMBL" id="CAJPWZ010002503">
    <property type="protein sequence ID" value="CAG2239149.1"/>
    <property type="molecule type" value="Genomic_DNA"/>
</dbReference>
<comment type="caution">
    <text evidence="2">The sequence shown here is derived from an EMBL/GenBank/DDBJ whole genome shotgun (WGS) entry which is preliminary data.</text>
</comment>
<feature type="transmembrane region" description="Helical" evidence="1">
    <location>
        <begin position="147"/>
        <end position="167"/>
    </location>
</feature>
<reference evidence="2" key="1">
    <citation type="submission" date="2021-03" db="EMBL/GenBank/DDBJ databases">
        <authorList>
            <person name="Bekaert M."/>
        </authorList>
    </citation>
    <scope>NUCLEOTIDE SEQUENCE</scope>
</reference>
<dbReference type="Proteomes" id="UP000683360">
    <property type="component" value="Unassembled WGS sequence"/>
</dbReference>
<proteinExistence type="predicted"/>
<evidence type="ECO:0000313" key="3">
    <source>
        <dbReference type="Proteomes" id="UP000683360"/>
    </source>
</evidence>
<evidence type="ECO:0000313" key="2">
    <source>
        <dbReference type="EMBL" id="CAG2239149.1"/>
    </source>
</evidence>
<name>A0A8S3TYY7_MYTED</name>
<keyword evidence="3" id="KW-1185">Reference proteome</keyword>
<keyword evidence="1" id="KW-0812">Transmembrane</keyword>